<dbReference type="Proteomes" id="UP001144673">
    <property type="component" value="Chromosome 6"/>
</dbReference>
<organism evidence="1 2">
    <name type="scientific">Akanthomyces muscarius</name>
    <name type="common">Entomopathogenic fungus</name>
    <name type="synonym">Lecanicillium muscarium</name>
    <dbReference type="NCBI Taxonomy" id="2231603"/>
    <lineage>
        <taxon>Eukaryota</taxon>
        <taxon>Fungi</taxon>
        <taxon>Dikarya</taxon>
        <taxon>Ascomycota</taxon>
        <taxon>Pezizomycotina</taxon>
        <taxon>Sordariomycetes</taxon>
        <taxon>Hypocreomycetidae</taxon>
        <taxon>Hypocreales</taxon>
        <taxon>Cordycipitaceae</taxon>
        <taxon>Akanthomyces</taxon>
    </lineage>
</organism>
<accession>A0A9W8ULM7</accession>
<dbReference type="EMBL" id="JAJHUN010000007">
    <property type="protein sequence ID" value="KAJ4155778.1"/>
    <property type="molecule type" value="Genomic_DNA"/>
</dbReference>
<proteinExistence type="predicted"/>
<dbReference type="GeneID" id="80888166"/>
<keyword evidence="2" id="KW-1185">Reference proteome</keyword>
<gene>
    <name evidence="1" type="ORF">LMH87_001007</name>
</gene>
<evidence type="ECO:0000313" key="1">
    <source>
        <dbReference type="EMBL" id="KAJ4155778.1"/>
    </source>
</evidence>
<reference evidence="1" key="1">
    <citation type="journal article" date="2023" name="Access Microbiol">
        <title>De-novo genome assembly for Akanthomyces muscarius, a biocontrol agent of insect agricultural pests.</title>
        <authorList>
            <person name="Erdos Z."/>
            <person name="Studholme D.J."/>
            <person name="Raymond B."/>
            <person name="Sharma M."/>
        </authorList>
    </citation>
    <scope>NUCLEOTIDE SEQUENCE</scope>
    <source>
        <strain evidence="1">Ve6</strain>
    </source>
</reference>
<comment type="caution">
    <text evidence="1">The sequence shown here is derived from an EMBL/GenBank/DDBJ whole genome shotgun (WGS) entry which is preliminary data.</text>
</comment>
<name>A0A9W8ULM7_AKAMU</name>
<dbReference type="KEGG" id="amus:LMH87_001007"/>
<evidence type="ECO:0000313" key="2">
    <source>
        <dbReference type="Proteomes" id="UP001144673"/>
    </source>
</evidence>
<sequence length="106" mass="11643">MSSSNRYVSVTSFVSIRFARLFQPTLWPPSNSKTDVFICFAISGWQSRTASSCRLYFSYGQGSIRLDTSISPALPEDAPIPAGGSCFAETKASFFVHVPKLHKSGR</sequence>
<dbReference type="AlphaFoldDB" id="A0A9W8ULM7"/>
<protein>
    <submittedName>
        <fullName evidence="1">Uncharacterized protein</fullName>
    </submittedName>
</protein>
<dbReference type="RefSeq" id="XP_056055902.1">
    <property type="nucleotide sequence ID" value="XM_056199012.1"/>
</dbReference>